<feature type="compositionally biased region" description="Low complexity" evidence="1">
    <location>
        <begin position="328"/>
        <end position="339"/>
    </location>
</feature>
<evidence type="ECO:0000256" key="1">
    <source>
        <dbReference type="SAM" id="MobiDB-lite"/>
    </source>
</evidence>
<accession>A0ABR4BSX5</accession>
<evidence type="ECO:0000313" key="2">
    <source>
        <dbReference type="EMBL" id="KAL2060757.1"/>
    </source>
</evidence>
<dbReference type="EMBL" id="JAZHXI010000021">
    <property type="protein sequence ID" value="KAL2060757.1"/>
    <property type="molecule type" value="Genomic_DNA"/>
</dbReference>
<protein>
    <submittedName>
        <fullName evidence="2">Uncharacterized protein</fullName>
    </submittedName>
</protein>
<evidence type="ECO:0000313" key="3">
    <source>
        <dbReference type="Proteomes" id="UP001595075"/>
    </source>
</evidence>
<reference evidence="2 3" key="1">
    <citation type="journal article" date="2024" name="Commun. Biol.">
        <title>Comparative genomic analysis of thermophilic fungi reveals convergent evolutionary adaptations and gene losses.</title>
        <authorList>
            <person name="Steindorff A.S."/>
            <person name="Aguilar-Pontes M.V."/>
            <person name="Robinson A.J."/>
            <person name="Andreopoulos B."/>
            <person name="LaButti K."/>
            <person name="Kuo A."/>
            <person name="Mondo S."/>
            <person name="Riley R."/>
            <person name="Otillar R."/>
            <person name="Haridas S."/>
            <person name="Lipzen A."/>
            <person name="Grimwood J."/>
            <person name="Schmutz J."/>
            <person name="Clum A."/>
            <person name="Reid I.D."/>
            <person name="Moisan M.C."/>
            <person name="Butler G."/>
            <person name="Nguyen T.T.M."/>
            <person name="Dewar K."/>
            <person name="Conant G."/>
            <person name="Drula E."/>
            <person name="Henrissat B."/>
            <person name="Hansel C."/>
            <person name="Singer S."/>
            <person name="Hutchinson M.I."/>
            <person name="de Vries R.P."/>
            <person name="Natvig D.O."/>
            <person name="Powell A.J."/>
            <person name="Tsang A."/>
            <person name="Grigoriev I.V."/>
        </authorList>
    </citation>
    <scope>NUCLEOTIDE SEQUENCE [LARGE SCALE GENOMIC DNA]</scope>
    <source>
        <strain evidence="2 3">CBS 494.80</strain>
    </source>
</reference>
<keyword evidence="3" id="KW-1185">Reference proteome</keyword>
<organism evidence="2 3">
    <name type="scientific">Oculimacula yallundae</name>
    <dbReference type="NCBI Taxonomy" id="86028"/>
    <lineage>
        <taxon>Eukaryota</taxon>
        <taxon>Fungi</taxon>
        <taxon>Dikarya</taxon>
        <taxon>Ascomycota</taxon>
        <taxon>Pezizomycotina</taxon>
        <taxon>Leotiomycetes</taxon>
        <taxon>Helotiales</taxon>
        <taxon>Ploettnerulaceae</taxon>
        <taxon>Oculimacula</taxon>
    </lineage>
</organism>
<gene>
    <name evidence="2" type="ORF">VTL71DRAFT_9399</name>
</gene>
<feature type="compositionally biased region" description="Polar residues" evidence="1">
    <location>
        <begin position="318"/>
        <end position="327"/>
    </location>
</feature>
<comment type="caution">
    <text evidence="2">The sequence shown here is derived from an EMBL/GenBank/DDBJ whole genome shotgun (WGS) entry which is preliminary data.</text>
</comment>
<sequence length="347" mass="38923">MSDSAEAACPLAVGLPVLATRLWEPNIMGSTFYFLADLLPSQEVTVPWNGQYRIVVEPSQNENYKPTVGTAGIGQQIVTGWRVNSWSTVERRFRVIWTRREVPVMTGWYWFGKAESLPSRWELAAGMRPIEEYRSTCDQKIMTSQRAALSEEVQFYRQTKERDPYYFSTEFLADYPRHIHIPSLAPDSTMLKHLVPYTNPESSLATASDSFLATRPNALPAAKLPLYQVSNYTIPFSTSRHQWGTIEALQSCHCQEIPLLQTCLACERASRIQPTPKINQPPSDVLRMAAKYSKPFVPRQLTNPLATPYPPAPTANTSLVPGQNSADLSSSLSLPSVLPQKAPYNVE</sequence>
<feature type="region of interest" description="Disordered" evidence="1">
    <location>
        <begin position="303"/>
        <end position="347"/>
    </location>
</feature>
<proteinExistence type="predicted"/>
<dbReference type="Proteomes" id="UP001595075">
    <property type="component" value="Unassembled WGS sequence"/>
</dbReference>
<name>A0ABR4BSX5_9HELO</name>